<dbReference type="InterPro" id="IPR006665">
    <property type="entry name" value="OmpA-like"/>
</dbReference>
<dbReference type="InterPro" id="IPR036737">
    <property type="entry name" value="OmpA-like_sf"/>
</dbReference>
<evidence type="ECO:0000256" key="1">
    <source>
        <dbReference type="PROSITE-ProRule" id="PRU00473"/>
    </source>
</evidence>
<dbReference type="PROSITE" id="PS51123">
    <property type="entry name" value="OMPA_2"/>
    <property type="match status" value="1"/>
</dbReference>
<accession>A0A5B8C5B2</accession>
<protein>
    <recommendedName>
        <fullName evidence="2">OmpA-like domain-containing protein</fullName>
    </recommendedName>
</protein>
<dbReference type="SUPFAM" id="SSF103088">
    <property type="entry name" value="OmpA-like"/>
    <property type="match status" value="1"/>
</dbReference>
<evidence type="ECO:0000313" key="4">
    <source>
        <dbReference type="Proteomes" id="UP000314616"/>
    </source>
</evidence>
<reference evidence="3 4" key="1">
    <citation type="submission" date="2019-05" db="EMBL/GenBank/DDBJ databases">
        <title>Georgenia *** sp. nov., and Georgenia *** sp. nov., isolated from the intestinal contents of plateau pika (Ochotona curzoniae) in the Qinghai-Tibet plateau of China.</title>
        <authorList>
            <person name="Tian Z."/>
        </authorList>
    </citation>
    <scope>NUCLEOTIDE SEQUENCE [LARGE SCALE GENOMIC DNA]</scope>
    <source>
        <strain evidence="3 4">Z443</strain>
    </source>
</reference>
<organism evidence="3 4">
    <name type="scientific">Georgenia yuyongxinii</name>
    <dbReference type="NCBI Taxonomy" id="2589797"/>
    <lineage>
        <taxon>Bacteria</taxon>
        <taxon>Bacillati</taxon>
        <taxon>Actinomycetota</taxon>
        <taxon>Actinomycetes</taxon>
        <taxon>Micrococcales</taxon>
        <taxon>Bogoriellaceae</taxon>
        <taxon>Georgenia</taxon>
    </lineage>
</organism>
<dbReference type="PANTHER" id="PTHR30329">
    <property type="entry name" value="STATOR ELEMENT OF FLAGELLAR MOTOR COMPLEX"/>
    <property type="match status" value="1"/>
</dbReference>
<evidence type="ECO:0000259" key="2">
    <source>
        <dbReference type="PROSITE" id="PS51123"/>
    </source>
</evidence>
<dbReference type="PANTHER" id="PTHR30329:SF21">
    <property type="entry name" value="LIPOPROTEIN YIAD-RELATED"/>
    <property type="match status" value="1"/>
</dbReference>
<dbReference type="InterPro" id="IPR050330">
    <property type="entry name" value="Bact_OuterMem_StrucFunc"/>
</dbReference>
<dbReference type="KEGG" id="gyu:FE374_13005"/>
<dbReference type="AlphaFoldDB" id="A0A5B8C5B2"/>
<keyword evidence="1" id="KW-0472">Membrane</keyword>
<dbReference type="Pfam" id="PF00691">
    <property type="entry name" value="OmpA"/>
    <property type="match status" value="1"/>
</dbReference>
<dbReference type="GO" id="GO:0016020">
    <property type="term" value="C:membrane"/>
    <property type="evidence" value="ECO:0007669"/>
    <property type="project" value="UniProtKB-UniRule"/>
</dbReference>
<gene>
    <name evidence="3" type="ORF">FE374_13005</name>
</gene>
<feature type="domain" description="OmpA-like" evidence="2">
    <location>
        <begin position="105"/>
        <end position="219"/>
    </location>
</feature>
<dbReference type="EMBL" id="CP040915">
    <property type="protein sequence ID" value="QDC25407.1"/>
    <property type="molecule type" value="Genomic_DNA"/>
</dbReference>
<dbReference type="OrthoDB" id="5166631at2"/>
<name>A0A5B8C5B2_9MICO</name>
<evidence type="ECO:0000313" key="3">
    <source>
        <dbReference type="EMBL" id="QDC25407.1"/>
    </source>
</evidence>
<dbReference type="Proteomes" id="UP000314616">
    <property type="component" value="Chromosome"/>
</dbReference>
<dbReference type="Gene3D" id="3.30.1330.60">
    <property type="entry name" value="OmpA-like domain"/>
    <property type="match status" value="1"/>
</dbReference>
<proteinExistence type="predicted"/>
<dbReference type="RefSeq" id="WP_139929621.1">
    <property type="nucleotide sequence ID" value="NZ_CP040915.1"/>
</dbReference>
<sequence>MSPSPFAHPYRLRARARAGDAGAGAARAGVAGVGVARAGVAGALVVTLVATLAPAAHSFTSPDELPEPTAELLARSVIAWDPTGSVIAWDTADTVRSVEQVQTEGAQTTITLATDVLFTPDSAELPTTAAGRVGELVGQIPDGAAVQVHGHTDSVQGAVDNHRLSTARAEAVAAVVRAERPDLLLDVAGFAATRPAVTEKPEDPSTRAANRRVEIVYAG</sequence>